<dbReference type="GO" id="GO:0016020">
    <property type="term" value="C:membrane"/>
    <property type="evidence" value="ECO:0007669"/>
    <property type="project" value="UniProtKB-SubCell"/>
</dbReference>
<gene>
    <name evidence="7" type="ORF">LCGC14_3159900</name>
</gene>
<feature type="non-terminal residue" evidence="7">
    <location>
        <position position="1"/>
    </location>
</feature>
<reference evidence="7" key="1">
    <citation type="journal article" date="2015" name="Nature">
        <title>Complex archaea that bridge the gap between prokaryotes and eukaryotes.</title>
        <authorList>
            <person name="Spang A."/>
            <person name="Saw J.H."/>
            <person name="Jorgensen S.L."/>
            <person name="Zaremba-Niedzwiedzka K."/>
            <person name="Martijn J."/>
            <person name="Lind A.E."/>
            <person name="van Eijk R."/>
            <person name="Schleper C."/>
            <person name="Guy L."/>
            <person name="Ettema T.J."/>
        </authorList>
    </citation>
    <scope>NUCLEOTIDE SEQUENCE</scope>
</reference>
<evidence type="ECO:0000256" key="3">
    <source>
        <dbReference type="ARBA" id="ARBA00022692"/>
    </source>
</evidence>
<evidence type="ECO:0000256" key="4">
    <source>
        <dbReference type="ARBA" id="ARBA00022989"/>
    </source>
</evidence>
<evidence type="ECO:0000256" key="2">
    <source>
        <dbReference type="ARBA" id="ARBA00022448"/>
    </source>
</evidence>
<dbReference type="PANTHER" id="PTHR43385">
    <property type="entry name" value="RIBOFLAVIN TRANSPORTER RIBJ"/>
    <property type="match status" value="1"/>
</dbReference>
<comment type="subcellular location">
    <subcellularLocation>
        <location evidence="1">Membrane</location>
        <topology evidence="1">Multi-pass membrane protein</topology>
    </subcellularLocation>
</comment>
<dbReference type="GO" id="GO:0022857">
    <property type="term" value="F:transmembrane transporter activity"/>
    <property type="evidence" value="ECO:0007669"/>
    <property type="project" value="InterPro"/>
</dbReference>
<feature type="transmembrane region" description="Helical" evidence="6">
    <location>
        <begin position="45"/>
        <end position="64"/>
    </location>
</feature>
<dbReference type="AlphaFoldDB" id="A0A0F8VRN6"/>
<dbReference type="SUPFAM" id="SSF103473">
    <property type="entry name" value="MFS general substrate transporter"/>
    <property type="match status" value="1"/>
</dbReference>
<sequence>PAVKWFPPKKTGLIAGIVVSGFGLASVYAAPLAKWLTGQYGVQVMMRVFGVAFVIVVVALAQLLEAPHRVRQFLMGLGRAGELRAQDAGLTARKEDFTPGEMLRTWQFYVLWFMYACGAGAGLMVISVAKKLGVGKSIGALEAGTIVVVTLAIGNGAGRIVAGMLSDKLGRRATMAIFFVFQAVMVILLALSGTVEALGGGVMMAVIAALVGANYGANLALFPSTTKDYYGLKGPAKSFSLDEPRTFELDVDAKHSGTVTVSKTDAALELRLLTTDPAVIHPVRRIRANYGQTRLIWQGDCWELFFDFRPPEERFGLYGKGTFHVLLTPPAKDLP</sequence>
<organism evidence="7">
    <name type="scientific">marine sediment metagenome</name>
    <dbReference type="NCBI Taxonomy" id="412755"/>
    <lineage>
        <taxon>unclassified sequences</taxon>
        <taxon>metagenomes</taxon>
        <taxon>ecological metagenomes</taxon>
    </lineage>
</organism>
<proteinExistence type="predicted"/>
<protein>
    <recommendedName>
        <fullName evidence="8">Major facilitator superfamily (MFS) profile domain-containing protein</fullName>
    </recommendedName>
</protein>
<keyword evidence="5 6" id="KW-0472">Membrane</keyword>
<keyword evidence="4 6" id="KW-1133">Transmembrane helix</keyword>
<dbReference type="Pfam" id="PF07690">
    <property type="entry name" value="MFS_1"/>
    <property type="match status" value="1"/>
</dbReference>
<dbReference type="InterPro" id="IPR052983">
    <property type="entry name" value="MFS_Riboflavin_Transporter"/>
</dbReference>
<dbReference type="EMBL" id="LAZR01069813">
    <property type="protein sequence ID" value="KKK46972.1"/>
    <property type="molecule type" value="Genomic_DNA"/>
</dbReference>
<evidence type="ECO:0000256" key="6">
    <source>
        <dbReference type="SAM" id="Phobius"/>
    </source>
</evidence>
<dbReference type="Gene3D" id="1.20.1250.20">
    <property type="entry name" value="MFS general substrate transporter like domains"/>
    <property type="match status" value="2"/>
</dbReference>
<comment type="caution">
    <text evidence="7">The sequence shown here is derived from an EMBL/GenBank/DDBJ whole genome shotgun (WGS) entry which is preliminary data.</text>
</comment>
<dbReference type="InterPro" id="IPR011701">
    <property type="entry name" value="MFS"/>
</dbReference>
<evidence type="ECO:0000256" key="5">
    <source>
        <dbReference type="ARBA" id="ARBA00023136"/>
    </source>
</evidence>
<keyword evidence="2" id="KW-0813">Transport</keyword>
<feature type="non-terminal residue" evidence="7">
    <location>
        <position position="335"/>
    </location>
</feature>
<feature type="transmembrane region" description="Helical" evidence="6">
    <location>
        <begin position="141"/>
        <end position="161"/>
    </location>
</feature>
<feature type="transmembrane region" description="Helical" evidence="6">
    <location>
        <begin position="173"/>
        <end position="191"/>
    </location>
</feature>
<evidence type="ECO:0008006" key="8">
    <source>
        <dbReference type="Google" id="ProtNLM"/>
    </source>
</evidence>
<dbReference type="PANTHER" id="PTHR43385:SF1">
    <property type="entry name" value="RIBOFLAVIN TRANSPORTER RIBJ"/>
    <property type="match status" value="1"/>
</dbReference>
<feature type="transmembrane region" description="Helical" evidence="6">
    <location>
        <begin position="197"/>
        <end position="217"/>
    </location>
</feature>
<evidence type="ECO:0000256" key="1">
    <source>
        <dbReference type="ARBA" id="ARBA00004141"/>
    </source>
</evidence>
<feature type="transmembrane region" description="Helical" evidence="6">
    <location>
        <begin position="108"/>
        <end position="129"/>
    </location>
</feature>
<dbReference type="InterPro" id="IPR036259">
    <property type="entry name" value="MFS_trans_sf"/>
</dbReference>
<evidence type="ECO:0000313" key="7">
    <source>
        <dbReference type="EMBL" id="KKK46972.1"/>
    </source>
</evidence>
<name>A0A0F8VRN6_9ZZZZ</name>
<keyword evidence="3 6" id="KW-0812">Transmembrane</keyword>
<accession>A0A0F8VRN6</accession>